<dbReference type="OrthoDB" id="5464757at2"/>
<feature type="chain" id="PRO_5012507714" evidence="1">
    <location>
        <begin position="27"/>
        <end position="248"/>
    </location>
</feature>
<sequence length="248" mass="27064">MKYNRSLFACLLLAVFCFAFPHVSHAVGLEDAVERVSVCTADEKSVNRLLAAVLDSRINAKDAESILDILIDVCEQGYPPDIFLEKLDEGLGKRVRGPLILAALRRMHDNFSFILIVVSENGGVALQPIVIPGTVAANEGLSTEFIKHCIEKYGLSLGPEILGTAFSMAGELARIDFDPQLIEKIVTVGLESGSLNGSWKNISRVADVVRLKGLSDSDFYTAVIEVLKQKGSLADLMVKIGFTERNRK</sequence>
<organism evidence="2 3">
    <name type="scientific">Desulfovibrio gilichinskyi</name>
    <dbReference type="NCBI Taxonomy" id="1519643"/>
    <lineage>
        <taxon>Bacteria</taxon>
        <taxon>Pseudomonadati</taxon>
        <taxon>Thermodesulfobacteriota</taxon>
        <taxon>Desulfovibrionia</taxon>
        <taxon>Desulfovibrionales</taxon>
        <taxon>Desulfovibrionaceae</taxon>
        <taxon>Desulfovibrio</taxon>
    </lineage>
</organism>
<reference evidence="3" key="1">
    <citation type="submission" date="2017-04" db="EMBL/GenBank/DDBJ databases">
        <authorList>
            <person name="Varghese N."/>
            <person name="Submissions S."/>
        </authorList>
    </citation>
    <scope>NUCLEOTIDE SEQUENCE [LARGE SCALE GENOMIC DNA]</scope>
    <source>
        <strain evidence="3">K3S</strain>
    </source>
</reference>
<accession>A0A1X7CEE1</accession>
<dbReference type="EMBL" id="FWZU01000001">
    <property type="protein sequence ID" value="SME95192.1"/>
    <property type="molecule type" value="Genomic_DNA"/>
</dbReference>
<dbReference type="STRING" id="1519643.SAMN06295933_0770"/>
<protein>
    <submittedName>
        <fullName evidence="2">Uncharacterized protein</fullName>
    </submittedName>
</protein>
<evidence type="ECO:0000313" key="2">
    <source>
        <dbReference type="EMBL" id="SME95192.1"/>
    </source>
</evidence>
<gene>
    <name evidence="2" type="ORF">SAMN06295933_0770</name>
</gene>
<dbReference type="Proteomes" id="UP000192906">
    <property type="component" value="Unassembled WGS sequence"/>
</dbReference>
<feature type="signal peptide" evidence="1">
    <location>
        <begin position="1"/>
        <end position="26"/>
    </location>
</feature>
<name>A0A1X7CEE1_9BACT</name>
<keyword evidence="3" id="KW-1185">Reference proteome</keyword>
<keyword evidence="1" id="KW-0732">Signal</keyword>
<proteinExistence type="predicted"/>
<evidence type="ECO:0000256" key="1">
    <source>
        <dbReference type="SAM" id="SignalP"/>
    </source>
</evidence>
<dbReference type="AlphaFoldDB" id="A0A1X7CEE1"/>
<dbReference type="RefSeq" id="WP_085098513.1">
    <property type="nucleotide sequence ID" value="NZ_FWZU01000001.1"/>
</dbReference>
<evidence type="ECO:0000313" key="3">
    <source>
        <dbReference type="Proteomes" id="UP000192906"/>
    </source>
</evidence>